<evidence type="ECO:0000256" key="1">
    <source>
        <dbReference type="ARBA" id="ARBA00022490"/>
    </source>
</evidence>
<evidence type="ECO:0000313" key="7">
    <source>
        <dbReference type="EMBL" id="MCM5682629.1"/>
    </source>
</evidence>
<dbReference type="Gene3D" id="3.40.50.150">
    <property type="entry name" value="Vaccinia Virus protein VP39"/>
    <property type="match status" value="1"/>
</dbReference>
<comment type="caution">
    <text evidence="6">Lacks conserved residue(s) required for the propagation of feature annotation.</text>
</comment>
<keyword evidence="3 6" id="KW-0489">Methyltransferase</keyword>
<accession>A0ABT0YV46</accession>
<keyword evidence="4 6" id="KW-0808">Transferase</keyword>
<evidence type="ECO:0000256" key="2">
    <source>
        <dbReference type="ARBA" id="ARBA00022552"/>
    </source>
</evidence>
<dbReference type="PANTHER" id="PTHR31760:SF0">
    <property type="entry name" value="S-ADENOSYL-L-METHIONINE-DEPENDENT METHYLTRANSFERASES SUPERFAMILY PROTEIN"/>
    <property type="match status" value="1"/>
</dbReference>
<protein>
    <recommendedName>
        <fullName evidence="6">Ribosomal RNA small subunit methyltransferase G</fullName>
        <ecNumber evidence="6">2.1.1.170</ecNumber>
    </recommendedName>
    <alternativeName>
        <fullName evidence="6">16S rRNA 7-methylguanosine methyltransferase</fullName>
        <shortName evidence="6">16S rRNA m7G methyltransferase</shortName>
    </alternativeName>
</protein>
<dbReference type="RefSeq" id="WP_251781175.1">
    <property type="nucleotide sequence ID" value="NZ_JAMKFE010000021.1"/>
</dbReference>
<sequence>MTDTPLPFGHLADRLRIGAAALGVALDVRQQQQLLDYLALVAKWNRVYNLTAIREPAEMLTQHVLDCLAVVRPLQRELGDRALRVLDVGSGAGLPGVVVAIALPASTVTCVDTVAKKATFMRQVAAELKLGNLHAVHARIEAMAPAAADVITSRAFASLHDFVSLTRPHLAPGGCWMAMKAKPGADELTALGDDLEVFHVEQLEVPDLEADRCLVWVRPIQTALL</sequence>
<reference evidence="7" key="1">
    <citation type="submission" date="2022-05" db="EMBL/GenBank/DDBJ databases">
        <title>Schlegelella sp. nov., isolated from mangrove soil.</title>
        <authorList>
            <person name="Liu Y."/>
            <person name="Ge X."/>
            <person name="Liu W."/>
        </authorList>
    </citation>
    <scope>NUCLEOTIDE SEQUENCE</scope>
    <source>
        <strain evidence="7">S2-27</strain>
    </source>
</reference>
<dbReference type="InterPro" id="IPR029063">
    <property type="entry name" value="SAM-dependent_MTases_sf"/>
</dbReference>
<dbReference type="PIRSF" id="PIRSF003078">
    <property type="entry name" value="GidB"/>
    <property type="match status" value="1"/>
</dbReference>
<dbReference type="HAMAP" id="MF_00074">
    <property type="entry name" value="16SrRNA_methyltr_G"/>
    <property type="match status" value="1"/>
</dbReference>
<feature type="binding site" evidence="6">
    <location>
        <begin position="140"/>
        <end position="141"/>
    </location>
    <ligand>
        <name>S-adenosyl-L-methionine</name>
        <dbReference type="ChEBI" id="CHEBI:59789"/>
    </ligand>
</feature>
<keyword evidence="1 6" id="KW-0963">Cytoplasm</keyword>
<gene>
    <name evidence="6 7" type="primary">rsmG</name>
    <name evidence="7" type="ORF">M8A51_24115</name>
</gene>
<dbReference type="InterPro" id="IPR003682">
    <property type="entry name" value="rRNA_ssu_MeTfrase_G"/>
</dbReference>
<dbReference type="SUPFAM" id="SSF53335">
    <property type="entry name" value="S-adenosyl-L-methionine-dependent methyltransferases"/>
    <property type="match status" value="1"/>
</dbReference>
<comment type="function">
    <text evidence="6">Specifically methylates the N7 position of guanine in position 527 of 16S rRNA.</text>
</comment>
<dbReference type="EC" id="2.1.1.170" evidence="6"/>
<evidence type="ECO:0000256" key="3">
    <source>
        <dbReference type="ARBA" id="ARBA00022603"/>
    </source>
</evidence>
<comment type="caution">
    <text evidence="7">The sequence shown here is derived from an EMBL/GenBank/DDBJ whole genome shotgun (WGS) entry which is preliminary data.</text>
</comment>
<evidence type="ECO:0000256" key="6">
    <source>
        <dbReference type="HAMAP-Rule" id="MF_00074"/>
    </source>
</evidence>
<keyword evidence="2 6" id="KW-0698">rRNA processing</keyword>
<feature type="binding site" evidence="6">
    <location>
        <position position="154"/>
    </location>
    <ligand>
        <name>S-adenosyl-L-methionine</name>
        <dbReference type="ChEBI" id="CHEBI:59789"/>
    </ligand>
</feature>
<dbReference type="EMBL" id="JAMKFE010000021">
    <property type="protein sequence ID" value="MCM5682629.1"/>
    <property type="molecule type" value="Genomic_DNA"/>
</dbReference>
<organism evidence="7 8">
    <name type="scientific">Caldimonas mangrovi</name>
    <dbReference type="NCBI Taxonomy" id="2944811"/>
    <lineage>
        <taxon>Bacteria</taxon>
        <taxon>Pseudomonadati</taxon>
        <taxon>Pseudomonadota</taxon>
        <taxon>Betaproteobacteria</taxon>
        <taxon>Burkholderiales</taxon>
        <taxon>Sphaerotilaceae</taxon>
        <taxon>Caldimonas</taxon>
    </lineage>
</organism>
<evidence type="ECO:0000313" key="8">
    <source>
        <dbReference type="Proteomes" id="UP001165541"/>
    </source>
</evidence>
<keyword evidence="5 6" id="KW-0949">S-adenosyl-L-methionine</keyword>
<dbReference type="PANTHER" id="PTHR31760">
    <property type="entry name" value="S-ADENOSYL-L-METHIONINE-DEPENDENT METHYLTRANSFERASES SUPERFAMILY PROTEIN"/>
    <property type="match status" value="1"/>
</dbReference>
<feature type="binding site" evidence="6">
    <location>
        <position position="94"/>
    </location>
    <ligand>
        <name>S-adenosyl-L-methionine</name>
        <dbReference type="ChEBI" id="CHEBI:59789"/>
    </ligand>
</feature>
<dbReference type="CDD" id="cd02440">
    <property type="entry name" value="AdoMet_MTases"/>
    <property type="match status" value="1"/>
</dbReference>
<comment type="catalytic activity">
    <reaction evidence="6">
        <text>guanosine(527) in 16S rRNA + S-adenosyl-L-methionine = N(7)-methylguanosine(527) in 16S rRNA + S-adenosyl-L-homocysteine</text>
        <dbReference type="Rhea" id="RHEA:42732"/>
        <dbReference type="Rhea" id="RHEA-COMP:10209"/>
        <dbReference type="Rhea" id="RHEA-COMP:10210"/>
        <dbReference type="ChEBI" id="CHEBI:57856"/>
        <dbReference type="ChEBI" id="CHEBI:59789"/>
        <dbReference type="ChEBI" id="CHEBI:74269"/>
        <dbReference type="ChEBI" id="CHEBI:74480"/>
        <dbReference type="EC" id="2.1.1.170"/>
    </reaction>
</comment>
<feature type="binding site" evidence="6">
    <location>
        <position position="89"/>
    </location>
    <ligand>
        <name>S-adenosyl-L-methionine</name>
        <dbReference type="ChEBI" id="CHEBI:59789"/>
    </ligand>
</feature>
<comment type="subcellular location">
    <subcellularLocation>
        <location evidence="6">Cytoplasm</location>
    </subcellularLocation>
</comment>
<proteinExistence type="inferred from homology"/>
<evidence type="ECO:0000256" key="4">
    <source>
        <dbReference type="ARBA" id="ARBA00022679"/>
    </source>
</evidence>
<keyword evidence="8" id="KW-1185">Reference proteome</keyword>
<dbReference type="Pfam" id="PF02527">
    <property type="entry name" value="GidB"/>
    <property type="match status" value="1"/>
</dbReference>
<evidence type="ECO:0000256" key="5">
    <source>
        <dbReference type="ARBA" id="ARBA00022691"/>
    </source>
</evidence>
<name>A0ABT0YV46_9BURK</name>
<dbReference type="Proteomes" id="UP001165541">
    <property type="component" value="Unassembled WGS sequence"/>
</dbReference>
<comment type="similarity">
    <text evidence="6">Belongs to the methyltransferase superfamily. RNA methyltransferase RsmG family.</text>
</comment>
<dbReference type="GO" id="GO:0032259">
    <property type="term" value="P:methylation"/>
    <property type="evidence" value="ECO:0007669"/>
    <property type="project" value="UniProtKB-KW"/>
</dbReference>
<dbReference type="GO" id="GO:0008168">
    <property type="term" value="F:methyltransferase activity"/>
    <property type="evidence" value="ECO:0007669"/>
    <property type="project" value="UniProtKB-KW"/>
</dbReference>
<dbReference type="NCBIfam" id="TIGR00138">
    <property type="entry name" value="rsmG_gidB"/>
    <property type="match status" value="1"/>
</dbReference>